<comment type="caution">
    <text evidence="13">The sequence shown here is derived from an EMBL/GenBank/DDBJ whole genome shotgun (WGS) entry which is preliminary data.</text>
</comment>
<evidence type="ECO:0000256" key="12">
    <source>
        <dbReference type="ARBA" id="ARBA00034553"/>
    </source>
</evidence>
<keyword evidence="9" id="KW-0832">Ubl conjugation</keyword>
<dbReference type="Proteomes" id="UP000681722">
    <property type="component" value="Unassembled WGS sequence"/>
</dbReference>
<dbReference type="Gene3D" id="3.30.1460.50">
    <property type="match status" value="1"/>
</dbReference>
<evidence type="ECO:0000256" key="8">
    <source>
        <dbReference type="ARBA" id="ARBA00022786"/>
    </source>
</evidence>
<evidence type="ECO:0000256" key="7">
    <source>
        <dbReference type="ARBA" id="ARBA00022679"/>
    </source>
</evidence>
<keyword evidence="7" id="KW-0808">Transferase</keyword>
<dbReference type="OrthoDB" id="1584384at2759"/>
<evidence type="ECO:0000313" key="14">
    <source>
        <dbReference type="EMBL" id="CAF3702962.1"/>
    </source>
</evidence>
<dbReference type="Proteomes" id="UP000663829">
    <property type="component" value="Unassembled WGS sequence"/>
</dbReference>
<keyword evidence="15" id="KW-1185">Reference proteome</keyword>
<accession>A0A814B9V5</accession>
<evidence type="ECO:0000256" key="9">
    <source>
        <dbReference type="ARBA" id="ARBA00022843"/>
    </source>
</evidence>
<evidence type="ECO:0000256" key="5">
    <source>
        <dbReference type="ARBA" id="ARBA00022490"/>
    </source>
</evidence>
<evidence type="ECO:0000256" key="6">
    <source>
        <dbReference type="ARBA" id="ARBA00022499"/>
    </source>
</evidence>
<keyword evidence="4" id="KW-0813">Transport</keyword>
<dbReference type="GO" id="GO:0015031">
    <property type="term" value="P:protein transport"/>
    <property type="evidence" value="ECO:0007669"/>
    <property type="project" value="UniProtKB-KW"/>
</dbReference>
<organism evidence="13 15">
    <name type="scientific">Didymodactylos carnosus</name>
    <dbReference type="NCBI Taxonomy" id="1234261"/>
    <lineage>
        <taxon>Eukaryota</taxon>
        <taxon>Metazoa</taxon>
        <taxon>Spiralia</taxon>
        <taxon>Gnathifera</taxon>
        <taxon>Rotifera</taxon>
        <taxon>Eurotatoria</taxon>
        <taxon>Bdelloidea</taxon>
        <taxon>Philodinida</taxon>
        <taxon>Philodinidae</taxon>
        <taxon>Didymodactylos</taxon>
    </lineage>
</organism>
<dbReference type="GO" id="GO:0000407">
    <property type="term" value="C:phagophore assembly site"/>
    <property type="evidence" value="ECO:0007669"/>
    <property type="project" value="TreeGrafter"/>
</dbReference>
<evidence type="ECO:0000256" key="10">
    <source>
        <dbReference type="ARBA" id="ARBA00022927"/>
    </source>
</evidence>
<evidence type="ECO:0000256" key="1">
    <source>
        <dbReference type="ARBA" id="ARBA00004496"/>
    </source>
</evidence>
<dbReference type="EMBL" id="CAJOBC010001865">
    <property type="protein sequence ID" value="CAF3702962.1"/>
    <property type="molecule type" value="Genomic_DNA"/>
</dbReference>
<evidence type="ECO:0000313" key="13">
    <source>
        <dbReference type="EMBL" id="CAF0924001.1"/>
    </source>
</evidence>
<dbReference type="EMBL" id="CAJNOQ010001865">
    <property type="protein sequence ID" value="CAF0924001.1"/>
    <property type="molecule type" value="Genomic_DNA"/>
</dbReference>
<dbReference type="Pfam" id="PF03987">
    <property type="entry name" value="Autophagy_act_C"/>
    <property type="match status" value="1"/>
</dbReference>
<keyword evidence="6" id="KW-1017">Isopeptide bond</keyword>
<evidence type="ECO:0000313" key="15">
    <source>
        <dbReference type="Proteomes" id="UP000663829"/>
    </source>
</evidence>
<gene>
    <name evidence="13" type="ORF">GPM918_LOCUS9814</name>
    <name evidence="14" type="ORF">SRO942_LOCUS9815</name>
</gene>
<dbReference type="AlphaFoldDB" id="A0A814B9V5"/>
<proteinExistence type="inferred from homology"/>
<keyword evidence="11" id="KW-0072">Autophagy</keyword>
<dbReference type="GO" id="GO:0044804">
    <property type="term" value="P:nucleophagy"/>
    <property type="evidence" value="ECO:0007669"/>
    <property type="project" value="TreeGrafter"/>
</dbReference>
<comment type="similarity">
    <text evidence="2">Belongs to the ATG3 family.</text>
</comment>
<protein>
    <recommendedName>
        <fullName evidence="3">Ubiquitin-like-conjugating enzyme ATG3</fullName>
    </recommendedName>
    <alternativeName>
        <fullName evidence="12">Autophagy-related protein 3</fullName>
    </alternativeName>
</protein>
<dbReference type="InterPro" id="IPR007135">
    <property type="entry name" value="Atg3/Atg10"/>
</dbReference>
<name>A0A814B9V5_9BILA</name>
<dbReference type="GO" id="GO:0000045">
    <property type="term" value="P:autophagosome assembly"/>
    <property type="evidence" value="ECO:0007669"/>
    <property type="project" value="TreeGrafter"/>
</dbReference>
<dbReference type="GO" id="GO:0000422">
    <property type="term" value="P:autophagy of mitochondrion"/>
    <property type="evidence" value="ECO:0007669"/>
    <property type="project" value="TreeGrafter"/>
</dbReference>
<dbReference type="FunFam" id="3.30.1460.50:FF:000001">
    <property type="entry name" value="Autophagy-related protein 3"/>
    <property type="match status" value="1"/>
</dbReference>
<comment type="subcellular location">
    <subcellularLocation>
        <location evidence="1">Cytoplasm</location>
    </subcellularLocation>
</comment>
<keyword evidence="10" id="KW-0653">Protein transport</keyword>
<keyword evidence="8" id="KW-0833">Ubl conjugation pathway</keyword>
<keyword evidence="5" id="KW-0963">Cytoplasm</keyword>
<sequence length="324" mass="37294">MVDDMVNSLKSAALGIGEFFTPVLKQSKFRETGVITPLEFVAAGDFLVHHCPTWQWSPGEESKIKNYLPRDKQFLITKNVPCYKRCKHMEHRDNLEKIVDEQNGDGGWVDTHHYADSTQTESREYVADMQNSTASKTATLQNKKIDDNEVDDDDDDVDAADMEEFERQEMFDNDPLEAPIVKSSASTTLPSTTSGQDDSLVQNTLQTRTYDLNITYDKYYQTPRLWLNGYDEHHKPLTVEQMYEDISQDHAKKTVTMEQHPHLPGPPMASIHPCRHADVMKKLIQMVAESGKELEVHMYIMIFLKFVQAVIPTVEYDYTRQFTF</sequence>
<evidence type="ECO:0000256" key="11">
    <source>
        <dbReference type="ARBA" id="ARBA00023006"/>
    </source>
</evidence>
<reference evidence="13" key="1">
    <citation type="submission" date="2021-02" db="EMBL/GenBank/DDBJ databases">
        <authorList>
            <person name="Nowell W R."/>
        </authorList>
    </citation>
    <scope>NUCLEOTIDE SEQUENCE</scope>
</reference>
<evidence type="ECO:0000256" key="2">
    <source>
        <dbReference type="ARBA" id="ARBA00007683"/>
    </source>
</evidence>
<evidence type="ECO:0000256" key="3">
    <source>
        <dbReference type="ARBA" id="ARBA00017573"/>
    </source>
</evidence>
<dbReference type="PANTHER" id="PTHR12866:SF2">
    <property type="entry name" value="UBIQUITIN-LIKE-CONJUGATING ENZYME ATG3"/>
    <property type="match status" value="1"/>
</dbReference>
<dbReference type="GO" id="GO:0019776">
    <property type="term" value="F:Atg8-family ligase activity"/>
    <property type="evidence" value="ECO:0007669"/>
    <property type="project" value="TreeGrafter"/>
</dbReference>
<evidence type="ECO:0000256" key="4">
    <source>
        <dbReference type="ARBA" id="ARBA00022448"/>
    </source>
</evidence>
<dbReference type="PANTHER" id="PTHR12866">
    <property type="entry name" value="UBIQUITIN-LIKE-CONJUGATING ENZYME ATG3"/>
    <property type="match status" value="1"/>
</dbReference>
<dbReference type="GO" id="GO:0005829">
    <property type="term" value="C:cytosol"/>
    <property type="evidence" value="ECO:0007669"/>
    <property type="project" value="TreeGrafter"/>
</dbReference>
<dbReference type="GO" id="GO:0061723">
    <property type="term" value="P:glycophagy"/>
    <property type="evidence" value="ECO:0007669"/>
    <property type="project" value="TreeGrafter"/>
</dbReference>